<gene>
    <name evidence="2" type="ORF">L207DRAFT_641536</name>
</gene>
<protein>
    <submittedName>
        <fullName evidence="2">HET-domain-containing protein</fullName>
    </submittedName>
</protein>
<dbReference type="STRING" id="1149755.A0A2J6QWF3"/>
<dbReference type="AlphaFoldDB" id="A0A2J6QWF3"/>
<sequence length="726" mass="83526">MSQSLCSTCQSIEFRNYIYESRFIPTTLGSWRRISSRHGCPFCSLVRDAILSHETQPSPKSIVKLSNWKSWKRCTSYNEYHGIRRMNYSNEFDLHSYASKTRTLSRYQLDVYWVANSGKRSHVYLRPLHPGPFFGRIVDQDYADLALCRKWLNICDEHHTGLWEQCTSQKSSGRFLQYYLRLIDVEKMIIVRGLPDWTEYVALSYVWGEDKMKRARPPGWEMPRTLRANVRTDKYGVETIKLPGELLYTIRDAIEVTRSIGYRYLWVDSLCIIQDDKQEKDFQISMMDEIYNNATLTIAAGSGLHADWGLPGISRRRRYAQRSATVKGVELAFELPSFHELNSGTSLVWNTRGWTLQEKLLSKRLLLFTDYQMYFRCANSVCAEDIAMEAGALSKSIKRRQNPFAWGTAPLEEPDLFEKVVDLITFKKWKLTDKTWNLTFLPNYIALISEFSQRTFSFSQDRLKAIHGVLQTLDPSDRAFPGGLPQAWFAETVLWQPREKSRYSIDIKAAGIPTWSWAAWSFSEGCVWSEYANSNAIVWGEPQTTIHVQEDRGSINSYCLMMKNKKLKVNKTTPDKLSKNARQLLKSSGTLLSFQTSLCVLQIEEVILQQDVPEDLLKPYYLVDSELNRIGKVWTCDHVVRARRKHHFIALSSRSTGSELAGAVARKYIPQSSDSEGTTSYDSPSSWRVTNVMLVVWSGDVAFRVAVGQVISTAWDEKTTKLVFLG</sequence>
<dbReference type="Proteomes" id="UP000235786">
    <property type="component" value="Unassembled WGS sequence"/>
</dbReference>
<feature type="domain" description="Heterokaryon incompatibility" evidence="1">
    <location>
        <begin position="200"/>
        <end position="358"/>
    </location>
</feature>
<dbReference type="PANTHER" id="PTHR33112">
    <property type="entry name" value="DOMAIN PROTEIN, PUTATIVE-RELATED"/>
    <property type="match status" value="1"/>
</dbReference>
<organism evidence="2 3">
    <name type="scientific">Hyaloscypha variabilis (strain UAMH 11265 / GT02V1 / F)</name>
    <name type="common">Meliniomyces variabilis</name>
    <dbReference type="NCBI Taxonomy" id="1149755"/>
    <lineage>
        <taxon>Eukaryota</taxon>
        <taxon>Fungi</taxon>
        <taxon>Dikarya</taxon>
        <taxon>Ascomycota</taxon>
        <taxon>Pezizomycotina</taxon>
        <taxon>Leotiomycetes</taxon>
        <taxon>Helotiales</taxon>
        <taxon>Hyaloscyphaceae</taxon>
        <taxon>Hyaloscypha</taxon>
        <taxon>Hyaloscypha variabilis</taxon>
    </lineage>
</organism>
<evidence type="ECO:0000259" key="1">
    <source>
        <dbReference type="Pfam" id="PF06985"/>
    </source>
</evidence>
<dbReference type="Pfam" id="PF06985">
    <property type="entry name" value="HET"/>
    <property type="match status" value="1"/>
</dbReference>
<dbReference type="OrthoDB" id="3540875at2759"/>
<keyword evidence="3" id="KW-1185">Reference proteome</keyword>
<name>A0A2J6QWF3_HYAVF</name>
<proteinExistence type="predicted"/>
<dbReference type="PANTHER" id="PTHR33112:SF12">
    <property type="entry name" value="HETEROKARYON INCOMPATIBILITY DOMAIN-CONTAINING PROTEIN"/>
    <property type="match status" value="1"/>
</dbReference>
<dbReference type="InterPro" id="IPR010730">
    <property type="entry name" value="HET"/>
</dbReference>
<dbReference type="EMBL" id="KZ613966">
    <property type="protein sequence ID" value="PMD30600.1"/>
    <property type="molecule type" value="Genomic_DNA"/>
</dbReference>
<evidence type="ECO:0000313" key="2">
    <source>
        <dbReference type="EMBL" id="PMD30600.1"/>
    </source>
</evidence>
<evidence type="ECO:0000313" key="3">
    <source>
        <dbReference type="Proteomes" id="UP000235786"/>
    </source>
</evidence>
<reference evidence="2 3" key="1">
    <citation type="submission" date="2016-04" db="EMBL/GenBank/DDBJ databases">
        <title>A degradative enzymes factory behind the ericoid mycorrhizal symbiosis.</title>
        <authorList>
            <consortium name="DOE Joint Genome Institute"/>
            <person name="Martino E."/>
            <person name="Morin E."/>
            <person name="Grelet G."/>
            <person name="Kuo A."/>
            <person name="Kohler A."/>
            <person name="Daghino S."/>
            <person name="Barry K."/>
            <person name="Choi C."/>
            <person name="Cichocki N."/>
            <person name="Clum A."/>
            <person name="Copeland A."/>
            <person name="Hainaut M."/>
            <person name="Haridas S."/>
            <person name="Labutti K."/>
            <person name="Lindquist E."/>
            <person name="Lipzen A."/>
            <person name="Khouja H.-R."/>
            <person name="Murat C."/>
            <person name="Ohm R."/>
            <person name="Olson A."/>
            <person name="Spatafora J."/>
            <person name="Veneault-Fourrey C."/>
            <person name="Henrissat B."/>
            <person name="Grigoriev I."/>
            <person name="Martin F."/>
            <person name="Perotto S."/>
        </authorList>
    </citation>
    <scope>NUCLEOTIDE SEQUENCE [LARGE SCALE GENOMIC DNA]</scope>
    <source>
        <strain evidence="2 3">F</strain>
    </source>
</reference>
<accession>A0A2J6QWF3</accession>